<evidence type="ECO:0000256" key="6">
    <source>
        <dbReference type="ARBA" id="ARBA00023186"/>
    </source>
</evidence>
<dbReference type="InterPro" id="IPR027304">
    <property type="entry name" value="Trigger_fact/SurA_dom_sf"/>
</dbReference>
<feature type="domain" description="PpiC" evidence="9">
    <location>
        <begin position="251"/>
        <end position="372"/>
    </location>
</feature>
<keyword evidence="6" id="KW-0143">Chaperone</keyword>
<evidence type="ECO:0000256" key="2">
    <source>
        <dbReference type="ARBA" id="ARBA00022475"/>
    </source>
</evidence>
<dbReference type="Pfam" id="PF13624">
    <property type="entry name" value="SurA_N_3"/>
    <property type="match status" value="1"/>
</dbReference>
<dbReference type="OrthoDB" id="9768393at2"/>
<evidence type="ECO:0000256" key="7">
    <source>
        <dbReference type="ARBA" id="ARBA00038408"/>
    </source>
</evidence>
<comment type="caution">
    <text evidence="10">The sequence shown here is derived from an EMBL/GenBank/DDBJ whole genome shotgun (WGS) entry which is preliminary data.</text>
</comment>
<evidence type="ECO:0000256" key="8">
    <source>
        <dbReference type="SAM" id="Phobius"/>
    </source>
</evidence>
<dbReference type="InterPro" id="IPR052029">
    <property type="entry name" value="PpiD_chaperone"/>
</dbReference>
<keyword evidence="5 8" id="KW-0472">Membrane</keyword>
<comment type="subcellular location">
    <subcellularLocation>
        <location evidence="1">Cell membrane</location>
        <topology evidence="1">Single-pass type II membrane protein</topology>
    </subcellularLocation>
</comment>
<dbReference type="RefSeq" id="WP_088366958.1">
    <property type="nucleotide sequence ID" value="NZ_NBBI01000002.1"/>
</dbReference>
<dbReference type="EMBL" id="NBBI01000002">
    <property type="protein sequence ID" value="OWK31657.1"/>
    <property type="molecule type" value="Genomic_DNA"/>
</dbReference>
<keyword evidence="11" id="KW-1185">Reference proteome</keyword>
<evidence type="ECO:0000313" key="10">
    <source>
        <dbReference type="EMBL" id="OWK31657.1"/>
    </source>
</evidence>
<dbReference type="PANTHER" id="PTHR47529:SF1">
    <property type="entry name" value="PERIPLASMIC CHAPERONE PPID"/>
    <property type="match status" value="1"/>
</dbReference>
<protein>
    <submittedName>
        <fullName evidence="10">Periplasmic folding chaperone</fullName>
    </submittedName>
</protein>
<evidence type="ECO:0000256" key="1">
    <source>
        <dbReference type="ARBA" id="ARBA00004401"/>
    </source>
</evidence>
<gene>
    <name evidence="10" type="ORF">SPDO_16670</name>
</gene>
<keyword evidence="3 8" id="KW-0812">Transmembrane</keyword>
<evidence type="ECO:0000256" key="5">
    <source>
        <dbReference type="ARBA" id="ARBA00023136"/>
    </source>
</evidence>
<comment type="similarity">
    <text evidence="7">Belongs to the PpiD chaperone family.</text>
</comment>
<dbReference type="PANTHER" id="PTHR47529">
    <property type="entry name" value="PEPTIDYL-PROLYL CIS-TRANS ISOMERASE D"/>
    <property type="match status" value="1"/>
</dbReference>
<keyword evidence="4 8" id="KW-1133">Transmembrane helix</keyword>
<evidence type="ECO:0000259" key="9">
    <source>
        <dbReference type="Pfam" id="PF13145"/>
    </source>
</evidence>
<evidence type="ECO:0000256" key="4">
    <source>
        <dbReference type="ARBA" id="ARBA00022989"/>
    </source>
</evidence>
<dbReference type="Gene3D" id="1.10.4030.10">
    <property type="entry name" value="Porin chaperone SurA, peptide-binding domain"/>
    <property type="match status" value="1"/>
</dbReference>
<feature type="transmembrane region" description="Helical" evidence="8">
    <location>
        <begin position="12"/>
        <end position="31"/>
    </location>
</feature>
<proteinExistence type="inferred from homology"/>
<organism evidence="10 11">
    <name type="scientific">Sphingomonas dokdonensis</name>
    <dbReference type="NCBI Taxonomy" id="344880"/>
    <lineage>
        <taxon>Bacteria</taxon>
        <taxon>Pseudomonadati</taxon>
        <taxon>Pseudomonadota</taxon>
        <taxon>Alphaproteobacteria</taxon>
        <taxon>Sphingomonadales</taxon>
        <taxon>Sphingomonadaceae</taxon>
        <taxon>Sphingomonas</taxon>
    </lineage>
</organism>
<evidence type="ECO:0000313" key="11">
    <source>
        <dbReference type="Proteomes" id="UP000197290"/>
    </source>
</evidence>
<keyword evidence="2" id="KW-1003">Cell membrane</keyword>
<dbReference type="Proteomes" id="UP000197290">
    <property type="component" value="Unassembled WGS sequence"/>
</dbReference>
<dbReference type="InterPro" id="IPR000297">
    <property type="entry name" value="PPIase_PpiC"/>
</dbReference>
<sequence length="647" mass="67697">MLGFFRRIIHSRLGVVVTMVVLGVIALAFALGDITGISAGAASGKTVAKVGGESISESDLTRRVQDELRGAQQRNPAIDMSQLIAAGGVEGVLDRMLNGIALQEFGKDQGMAVSRALIGSELRNISALQGPTGKFDQAIYEQVLARNRLTDAQVQSDIARETMVQFLLRPQLGASQVPQSLSLPYASLLLERRAGQVAMIPAAAMPTGAAPTDAEIQDWYKRNVSRYSLPERRVARYAVVTPEMVKARATPTDAEIAAAYNADKSRWAARETRTVSLVTVLDQKAADALAAKVRAGTSIADAARAAGLEARRLEKQDKAALTQATSAAVADALFGAQNNAVVGPVRGSIGFVVGKVENVAQVAGTALAQARPTIVEELTQKKTADAMASIRDALEDSIADNANFSELVADQKLTAATTPPLTATGGNPEKPDAQPDASLIPILAAAFQSEEGDDPQVVQTAADGSFALVALDRIVRAAPRPLASVRAQVVEDFTADRARRAARTAATKALAAINKGASLDKALSDAGVRGGKVERLVAARSQINADPRGPNPVLALMFSMKGGTAKMLESPAGNGWLIVKLEQITPGDAAKMPEVLKATRQDLGRVVGGEYAQQFTEAVKKALGASRNPDAIAQVKASLSGQGGSNP</sequence>
<dbReference type="AlphaFoldDB" id="A0A245ZPJ0"/>
<reference evidence="10 11" key="1">
    <citation type="submission" date="2017-03" db="EMBL/GenBank/DDBJ databases">
        <title>Genome sequence of Sphingomonas dokdonensis DSM 21029.</title>
        <authorList>
            <person name="Poehlein A."/>
            <person name="Wuebbeler J.H."/>
            <person name="Steinbuechel A."/>
            <person name="Daniel R."/>
        </authorList>
    </citation>
    <scope>NUCLEOTIDE SEQUENCE [LARGE SCALE GENOMIC DNA]</scope>
    <source>
        <strain evidence="10 11">DSM 21029</strain>
    </source>
</reference>
<evidence type="ECO:0000256" key="3">
    <source>
        <dbReference type="ARBA" id="ARBA00022692"/>
    </source>
</evidence>
<name>A0A245ZPJ0_9SPHN</name>
<dbReference type="GO" id="GO:0005886">
    <property type="term" value="C:plasma membrane"/>
    <property type="evidence" value="ECO:0007669"/>
    <property type="project" value="UniProtKB-SubCell"/>
</dbReference>
<accession>A0A245ZPJ0</accession>
<dbReference type="GO" id="GO:0003755">
    <property type="term" value="F:peptidyl-prolyl cis-trans isomerase activity"/>
    <property type="evidence" value="ECO:0007669"/>
    <property type="project" value="InterPro"/>
</dbReference>
<dbReference type="SUPFAM" id="SSF109998">
    <property type="entry name" value="Triger factor/SurA peptide-binding domain-like"/>
    <property type="match status" value="1"/>
</dbReference>
<dbReference type="Pfam" id="PF13145">
    <property type="entry name" value="Rotamase_2"/>
    <property type="match status" value="1"/>
</dbReference>